<dbReference type="Pfam" id="PF04055">
    <property type="entry name" value="Radical_SAM"/>
    <property type="match status" value="1"/>
</dbReference>
<keyword evidence="9" id="KW-0411">Iron-sulfur</keyword>
<dbReference type="SFLD" id="SFLDS00029">
    <property type="entry name" value="Radical_SAM"/>
    <property type="match status" value="1"/>
</dbReference>
<keyword evidence="8" id="KW-0408">Iron</keyword>
<dbReference type="CDD" id="cd01335">
    <property type="entry name" value="Radical_SAM"/>
    <property type="match status" value="1"/>
</dbReference>
<keyword evidence="6" id="KW-0479">Metal-binding</keyword>
<evidence type="ECO:0000256" key="5">
    <source>
        <dbReference type="ARBA" id="ARBA00022714"/>
    </source>
</evidence>
<organism evidence="12 13">
    <name type="scientific">Peptoclostridium acidaminophilum DSM 3953</name>
    <dbReference type="NCBI Taxonomy" id="1286171"/>
    <lineage>
        <taxon>Bacteria</taxon>
        <taxon>Bacillati</taxon>
        <taxon>Bacillota</taxon>
        <taxon>Clostridia</taxon>
        <taxon>Peptostreptococcales</taxon>
        <taxon>Peptoclostridiaceae</taxon>
        <taxon>Peptoclostridium</taxon>
    </lineage>
</organism>
<feature type="domain" description="Radical SAM core" evidence="11">
    <location>
        <begin position="20"/>
        <end position="244"/>
    </location>
</feature>
<evidence type="ECO:0000256" key="3">
    <source>
        <dbReference type="ARBA" id="ARBA00022485"/>
    </source>
</evidence>
<evidence type="ECO:0000313" key="12">
    <source>
        <dbReference type="EMBL" id="AHM56150.1"/>
    </source>
</evidence>
<dbReference type="EMBL" id="CP007452">
    <property type="protein sequence ID" value="AHM56150.1"/>
    <property type="molecule type" value="Genomic_DNA"/>
</dbReference>
<evidence type="ECO:0000313" key="13">
    <source>
        <dbReference type="Proteomes" id="UP000019591"/>
    </source>
</evidence>
<dbReference type="PATRIC" id="fig|1286171.3.peg.797"/>
<dbReference type="EC" id="2.8.1.6" evidence="2"/>
<dbReference type="GO" id="GO:0009102">
    <property type="term" value="P:biotin biosynthetic process"/>
    <property type="evidence" value="ECO:0007669"/>
    <property type="project" value="UniProtKB-KW"/>
</dbReference>
<dbReference type="InterPro" id="IPR007197">
    <property type="entry name" value="rSAM"/>
</dbReference>
<dbReference type="InterPro" id="IPR006638">
    <property type="entry name" value="Elp3/MiaA/NifB-like_rSAM"/>
</dbReference>
<sequence>MIRVSAGTAHVLGLREIKADADPTTAYLLNGEKCANNCGFCPQARDSKDDGSHLSRIVWPEYDEDDVVNRLKKAKASGAMKRACIQFTLCSGSFERAKSLAARIKNEVDMPLSVSLNVPNVENARELIEAGASRVSIALDAANSDLHAQIKGSGFDEKKNLIRECVSLFPGKISTHVIIGLGETEEQALKLIAEMHSMNVSVGLFAFTPVRGTKLEKQSPPDIGSYRRVQIANYMLKHSIITVDKLNFEDGKLTGIDLAKNEIARALSNGRAFETAGCDGCNRPYYNERPGGTIYNYPRALKSDELAKAITESGLDIL</sequence>
<dbReference type="PANTHER" id="PTHR22976:SF2">
    <property type="entry name" value="BIOTIN SYNTHASE, MITOCHONDRIAL"/>
    <property type="match status" value="1"/>
</dbReference>
<dbReference type="STRING" id="1286171.EAL2_c08500"/>
<dbReference type="OrthoDB" id="5495221at2"/>
<evidence type="ECO:0000256" key="2">
    <source>
        <dbReference type="ARBA" id="ARBA00012236"/>
    </source>
</evidence>
<evidence type="ECO:0000259" key="11">
    <source>
        <dbReference type="PROSITE" id="PS51918"/>
    </source>
</evidence>
<gene>
    <name evidence="12" type="ORF">EAL2_c08500</name>
</gene>
<keyword evidence="7" id="KW-0093">Biotin biosynthesis</keyword>
<reference evidence="12 13" key="1">
    <citation type="journal article" date="2014" name="Genome Announc.">
        <title>Complete Genome Sequence of Amino Acid-Utilizing Eubacterium acidaminophilum al-2 (DSM 3953).</title>
        <authorList>
            <person name="Poehlein A."/>
            <person name="Andreesen J.R."/>
            <person name="Daniel R."/>
        </authorList>
    </citation>
    <scope>NUCLEOTIDE SEQUENCE [LARGE SCALE GENOMIC DNA]</scope>
    <source>
        <strain evidence="12 13">DSM 3953</strain>
    </source>
</reference>
<comment type="catalytic activity">
    <reaction evidence="10">
        <text>(4R,5S)-dethiobiotin + (sulfur carrier)-SH + 2 reduced [2Fe-2S]-[ferredoxin] + 2 S-adenosyl-L-methionine = (sulfur carrier)-H + biotin + 2 5'-deoxyadenosine + 2 L-methionine + 2 oxidized [2Fe-2S]-[ferredoxin]</text>
        <dbReference type="Rhea" id="RHEA:22060"/>
        <dbReference type="Rhea" id="RHEA-COMP:10000"/>
        <dbReference type="Rhea" id="RHEA-COMP:10001"/>
        <dbReference type="Rhea" id="RHEA-COMP:14737"/>
        <dbReference type="Rhea" id="RHEA-COMP:14739"/>
        <dbReference type="ChEBI" id="CHEBI:17319"/>
        <dbReference type="ChEBI" id="CHEBI:29917"/>
        <dbReference type="ChEBI" id="CHEBI:33737"/>
        <dbReference type="ChEBI" id="CHEBI:33738"/>
        <dbReference type="ChEBI" id="CHEBI:57586"/>
        <dbReference type="ChEBI" id="CHEBI:57844"/>
        <dbReference type="ChEBI" id="CHEBI:59789"/>
        <dbReference type="ChEBI" id="CHEBI:64428"/>
        <dbReference type="ChEBI" id="CHEBI:149473"/>
        <dbReference type="EC" id="2.8.1.6"/>
    </reaction>
</comment>
<dbReference type="KEGG" id="eac:EAL2_c08500"/>
<dbReference type="HOGENOM" id="CLU_054041_0_0_9"/>
<keyword evidence="5" id="KW-0001">2Fe-2S</keyword>
<dbReference type="SMART" id="SM00729">
    <property type="entry name" value="Elp3"/>
    <property type="match status" value="1"/>
</dbReference>
<dbReference type="eggNOG" id="COG2516">
    <property type="taxonomic scope" value="Bacteria"/>
</dbReference>
<dbReference type="Proteomes" id="UP000019591">
    <property type="component" value="Chromosome"/>
</dbReference>
<dbReference type="GO" id="GO:0004076">
    <property type="term" value="F:biotin synthase activity"/>
    <property type="evidence" value="ECO:0007669"/>
    <property type="project" value="UniProtKB-EC"/>
</dbReference>
<dbReference type="RefSeq" id="WP_025435172.1">
    <property type="nucleotide sequence ID" value="NZ_CP007452.1"/>
</dbReference>
<dbReference type="AlphaFoldDB" id="W8T5P2"/>
<dbReference type="InterPro" id="IPR013785">
    <property type="entry name" value="Aldolase_TIM"/>
</dbReference>
<dbReference type="PANTHER" id="PTHR22976">
    <property type="entry name" value="BIOTIN SYNTHASE"/>
    <property type="match status" value="1"/>
</dbReference>
<dbReference type="GO" id="GO:0046872">
    <property type="term" value="F:metal ion binding"/>
    <property type="evidence" value="ECO:0007669"/>
    <property type="project" value="UniProtKB-KW"/>
</dbReference>
<name>W8T5P2_PEPAC</name>
<dbReference type="PROSITE" id="PS51918">
    <property type="entry name" value="RADICAL_SAM"/>
    <property type="match status" value="1"/>
</dbReference>
<dbReference type="SFLD" id="SFLDG01098">
    <property type="entry name" value="Uncharacterised_Radical_SAM_Su"/>
    <property type="match status" value="1"/>
</dbReference>
<evidence type="ECO:0000256" key="10">
    <source>
        <dbReference type="ARBA" id="ARBA00051157"/>
    </source>
</evidence>
<comment type="pathway">
    <text evidence="1">Cofactor biosynthesis; biotin biosynthesis; biotin from 7,8-diaminononanoate: step 2/2.</text>
</comment>
<dbReference type="GO" id="GO:0051539">
    <property type="term" value="F:4 iron, 4 sulfur cluster binding"/>
    <property type="evidence" value="ECO:0007669"/>
    <property type="project" value="UniProtKB-KW"/>
</dbReference>
<accession>W8T5P2</accession>
<keyword evidence="13" id="KW-1185">Reference proteome</keyword>
<dbReference type="Gene3D" id="3.20.20.70">
    <property type="entry name" value="Aldolase class I"/>
    <property type="match status" value="1"/>
</dbReference>
<evidence type="ECO:0000256" key="1">
    <source>
        <dbReference type="ARBA" id="ARBA00004942"/>
    </source>
</evidence>
<dbReference type="GO" id="GO:0051537">
    <property type="term" value="F:2 iron, 2 sulfur cluster binding"/>
    <property type="evidence" value="ECO:0007669"/>
    <property type="project" value="UniProtKB-KW"/>
</dbReference>
<keyword evidence="4" id="KW-0949">S-adenosyl-L-methionine</keyword>
<evidence type="ECO:0000256" key="7">
    <source>
        <dbReference type="ARBA" id="ARBA00022756"/>
    </source>
</evidence>
<keyword evidence="3" id="KW-0004">4Fe-4S</keyword>
<dbReference type="SUPFAM" id="SSF102114">
    <property type="entry name" value="Radical SAM enzymes"/>
    <property type="match status" value="1"/>
</dbReference>
<evidence type="ECO:0000256" key="6">
    <source>
        <dbReference type="ARBA" id="ARBA00022723"/>
    </source>
</evidence>
<dbReference type="InterPro" id="IPR002684">
    <property type="entry name" value="Biotin_synth/BioAB"/>
</dbReference>
<proteinExistence type="predicted"/>
<protein>
    <recommendedName>
        <fullName evidence="2">biotin synthase</fullName>
        <ecNumber evidence="2">2.8.1.6</ecNumber>
    </recommendedName>
</protein>
<evidence type="ECO:0000256" key="4">
    <source>
        <dbReference type="ARBA" id="ARBA00022691"/>
    </source>
</evidence>
<dbReference type="InterPro" id="IPR058240">
    <property type="entry name" value="rSAM_sf"/>
</dbReference>
<evidence type="ECO:0000256" key="9">
    <source>
        <dbReference type="ARBA" id="ARBA00023014"/>
    </source>
</evidence>
<evidence type="ECO:0000256" key="8">
    <source>
        <dbReference type="ARBA" id="ARBA00023004"/>
    </source>
</evidence>